<proteinExistence type="predicted"/>
<evidence type="ECO:0000313" key="1">
    <source>
        <dbReference type="EMBL" id="KKM63723.1"/>
    </source>
</evidence>
<sequence>MKIVRKITYEGTEEQLQQQMLKSLPLGTHPWMTTITVEHVEGPQWPYDGVESVAILEAHFTNIEGDV</sequence>
<dbReference type="AlphaFoldDB" id="A0A0F9J298"/>
<reference evidence="1" key="1">
    <citation type="journal article" date="2015" name="Nature">
        <title>Complex archaea that bridge the gap between prokaryotes and eukaryotes.</title>
        <authorList>
            <person name="Spang A."/>
            <person name="Saw J.H."/>
            <person name="Jorgensen S.L."/>
            <person name="Zaremba-Niedzwiedzka K."/>
            <person name="Martijn J."/>
            <person name="Lind A.E."/>
            <person name="van Eijk R."/>
            <person name="Schleper C."/>
            <person name="Guy L."/>
            <person name="Ettema T.J."/>
        </authorList>
    </citation>
    <scope>NUCLEOTIDE SEQUENCE</scope>
</reference>
<accession>A0A0F9J298</accession>
<protein>
    <submittedName>
        <fullName evidence="1">Uncharacterized protein</fullName>
    </submittedName>
</protein>
<dbReference type="EMBL" id="LAZR01011048">
    <property type="protein sequence ID" value="KKM63723.1"/>
    <property type="molecule type" value="Genomic_DNA"/>
</dbReference>
<organism evidence="1">
    <name type="scientific">marine sediment metagenome</name>
    <dbReference type="NCBI Taxonomy" id="412755"/>
    <lineage>
        <taxon>unclassified sequences</taxon>
        <taxon>metagenomes</taxon>
        <taxon>ecological metagenomes</taxon>
    </lineage>
</organism>
<gene>
    <name evidence="1" type="ORF">LCGC14_1508610</name>
</gene>
<name>A0A0F9J298_9ZZZZ</name>
<comment type="caution">
    <text evidence="1">The sequence shown here is derived from an EMBL/GenBank/DDBJ whole genome shotgun (WGS) entry which is preliminary data.</text>
</comment>